<name>M7AS41_CHEMY</name>
<accession>M7AS41</accession>
<reference evidence="2" key="1">
    <citation type="journal article" date="2013" name="Nat. Genet.">
        <title>The draft genomes of soft-shell turtle and green sea turtle yield insights into the development and evolution of the turtle-specific body plan.</title>
        <authorList>
            <person name="Wang Z."/>
            <person name="Pascual-Anaya J."/>
            <person name="Zadissa A."/>
            <person name="Li W."/>
            <person name="Niimura Y."/>
            <person name="Huang Z."/>
            <person name="Li C."/>
            <person name="White S."/>
            <person name="Xiong Z."/>
            <person name="Fang D."/>
            <person name="Wang B."/>
            <person name="Ming Y."/>
            <person name="Chen Y."/>
            <person name="Zheng Y."/>
            <person name="Kuraku S."/>
            <person name="Pignatelli M."/>
            <person name="Herrero J."/>
            <person name="Beal K."/>
            <person name="Nozawa M."/>
            <person name="Li Q."/>
            <person name="Wang J."/>
            <person name="Zhang H."/>
            <person name="Yu L."/>
            <person name="Shigenobu S."/>
            <person name="Wang J."/>
            <person name="Liu J."/>
            <person name="Flicek P."/>
            <person name="Searle S."/>
            <person name="Wang J."/>
            <person name="Kuratani S."/>
            <person name="Yin Y."/>
            <person name="Aken B."/>
            <person name="Zhang G."/>
            <person name="Irie N."/>
        </authorList>
    </citation>
    <scope>NUCLEOTIDE SEQUENCE [LARGE SCALE GENOMIC DNA]</scope>
</reference>
<evidence type="ECO:0000313" key="2">
    <source>
        <dbReference type="Proteomes" id="UP000031443"/>
    </source>
</evidence>
<gene>
    <name evidence="1" type="ORF">UY3_17213</name>
</gene>
<protein>
    <submittedName>
        <fullName evidence="1">Uncharacterized protein</fullName>
    </submittedName>
</protein>
<dbReference type="EMBL" id="KB587215">
    <property type="protein sequence ID" value="EMP25710.1"/>
    <property type="molecule type" value="Genomic_DNA"/>
</dbReference>
<proteinExistence type="predicted"/>
<sequence length="134" mass="14581">MTSPGEPGTKCQPYEYEKHRVLFNDAWGLIKSPAVPLGSGPGFDFWGRILQQWEVCHVQDQGPPAVESAELPSFEQFGFDKQMGCFETGFCKCLTTEPAALETLVALCGEGVGQCQSGLDVDLALARIHSVCLK</sequence>
<dbReference type="Proteomes" id="UP000031443">
    <property type="component" value="Unassembled WGS sequence"/>
</dbReference>
<organism evidence="1 2">
    <name type="scientific">Chelonia mydas</name>
    <name type="common">Green sea-turtle</name>
    <name type="synonym">Chelonia agassizi</name>
    <dbReference type="NCBI Taxonomy" id="8469"/>
    <lineage>
        <taxon>Eukaryota</taxon>
        <taxon>Metazoa</taxon>
        <taxon>Chordata</taxon>
        <taxon>Craniata</taxon>
        <taxon>Vertebrata</taxon>
        <taxon>Euteleostomi</taxon>
        <taxon>Archelosauria</taxon>
        <taxon>Testudinata</taxon>
        <taxon>Testudines</taxon>
        <taxon>Cryptodira</taxon>
        <taxon>Durocryptodira</taxon>
        <taxon>Americhelydia</taxon>
        <taxon>Chelonioidea</taxon>
        <taxon>Cheloniidae</taxon>
        <taxon>Chelonia</taxon>
    </lineage>
</organism>
<dbReference type="AlphaFoldDB" id="M7AS41"/>
<keyword evidence="2" id="KW-1185">Reference proteome</keyword>
<evidence type="ECO:0000313" key="1">
    <source>
        <dbReference type="EMBL" id="EMP25710.1"/>
    </source>
</evidence>